<keyword evidence="3" id="KW-1185">Reference proteome</keyword>
<dbReference type="SUPFAM" id="SSF55781">
    <property type="entry name" value="GAF domain-like"/>
    <property type="match status" value="1"/>
</dbReference>
<reference evidence="2 3" key="1">
    <citation type="submission" date="2023-03" db="EMBL/GenBank/DDBJ databases">
        <title>Genome sequence of Microbacterium sp. KACC 23027.</title>
        <authorList>
            <person name="Kim S."/>
            <person name="Heo J."/>
            <person name="Kwon S.-W."/>
        </authorList>
    </citation>
    <scope>NUCLEOTIDE SEQUENCE [LARGE SCALE GENOMIC DNA]</scope>
    <source>
        <strain evidence="2 3">KACC 23027</strain>
    </source>
</reference>
<dbReference type="InterPro" id="IPR003018">
    <property type="entry name" value="GAF"/>
</dbReference>
<organism evidence="2 3">
    <name type="scientific">Microbacterium horticulturae</name>
    <dbReference type="NCBI Taxonomy" id="3028316"/>
    <lineage>
        <taxon>Bacteria</taxon>
        <taxon>Bacillati</taxon>
        <taxon>Actinomycetota</taxon>
        <taxon>Actinomycetes</taxon>
        <taxon>Micrococcales</taxon>
        <taxon>Microbacteriaceae</taxon>
        <taxon>Microbacterium</taxon>
    </lineage>
</organism>
<feature type="domain" description="GAF" evidence="1">
    <location>
        <begin position="74"/>
        <end position="225"/>
    </location>
</feature>
<evidence type="ECO:0000313" key="3">
    <source>
        <dbReference type="Proteomes" id="UP001214553"/>
    </source>
</evidence>
<name>A0ABY8BVT3_9MICO</name>
<sequence length="610" mass="64241">MQDREALSPITAALRAIADGTQLDAAAVASVAAGEAEVEDALLDLSAQAASLRRRGAELRALVSSTRELLGTHDTVVLLQRIVERAHELLDADVAYLSVYEPATDELYVRAQTGTISPRFAGMVVPAGVGLASHIVRTRRPQSVDDYREMTGLPHDSTIDQIVSEDQLRALVGAPLVVDGQVLGVLFAASRTPHSFRAEEIALLSAFAGHAALVLHVARLLAAATEASAEATWRQQQAEWAAGLHAELTELVVRGHPAADIVAALAGALGRDVAMIAQGEAIAGPPSLVDAAVPLKDAAADAAVSGRGVVLDGGAVEMIAPVPAGADRPALLVVGRGAAPMTDVEQRTVERSALTAALVLLRRDAVDDAEERVRGELAADLLETESSRRSALRRAAARGLPIDAPWCTVVVPSAVGDRGRIVSALRAVADRLVTKIPDGVVAFVPEAESASMGRGTALAEVAPLVVVRGHRNLAEASGQARHTRRTAELARGLGISGVLDAKLLAPYALLTDGDPRALLEFVEATLAPVIAWDGPGGSTLFDTLVALQDEHWGASATARKLHIHLNTLKQRLARLRALLGMVVDDPEARFRLELAVRVERARRLLGYTER</sequence>
<evidence type="ECO:0000259" key="1">
    <source>
        <dbReference type="SMART" id="SM00065"/>
    </source>
</evidence>
<dbReference type="InterPro" id="IPR042070">
    <property type="entry name" value="PucR_C-HTH_sf"/>
</dbReference>
<protein>
    <submittedName>
        <fullName evidence="2">GAF domain-containing protein</fullName>
    </submittedName>
</protein>
<dbReference type="PANTHER" id="PTHR33744">
    <property type="entry name" value="CARBOHYDRATE DIACID REGULATOR"/>
    <property type="match status" value="1"/>
</dbReference>
<dbReference type="EMBL" id="CP119108">
    <property type="protein sequence ID" value="WEG08279.1"/>
    <property type="molecule type" value="Genomic_DNA"/>
</dbReference>
<gene>
    <name evidence="2" type="ORF">PU630_13690</name>
</gene>
<accession>A0ABY8BVT3</accession>
<dbReference type="SMART" id="SM00065">
    <property type="entry name" value="GAF"/>
    <property type="match status" value="1"/>
</dbReference>
<dbReference type="Proteomes" id="UP001214553">
    <property type="component" value="Chromosome"/>
</dbReference>
<evidence type="ECO:0000313" key="2">
    <source>
        <dbReference type="EMBL" id="WEG08279.1"/>
    </source>
</evidence>
<dbReference type="Gene3D" id="3.30.450.40">
    <property type="match status" value="1"/>
</dbReference>
<dbReference type="PANTHER" id="PTHR33744:SF1">
    <property type="entry name" value="DNA-BINDING TRANSCRIPTIONAL ACTIVATOR ADER"/>
    <property type="match status" value="1"/>
</dbReference>
<dbReference type="Pfam" id="PF13556">
    <property type="entry name" value="HTH_30"/>
    <property type="match status" value="1"/>
</dbReference>
<dbReference type="RefSeq" id="WP_275277609.1">
    <property type="nucleotide sequence ID" value="NZ_CP119108.1"/>
</dbReference>
<dbReference type="InterPro" id="IPR051448">
    <property type="entry name" value="CdaR-like_regulators"/>
</dbReference>
<dbReference type="Pfam" id="PF13185">
    <property type="entry name" value="GAF_2"/>
    <property type="match status" value="1"/>
</dbReference>
<dbReference type="InterPro" id="IPR029016">
    <property type="entry name" value="GAF-like_dom_sf"/>
</dbReference>
<dbReference type="Gene3D" id="1.10.10.2840">
    <property type="entry name" value="PucR C-terminal helix-turn-helix domain"/>
    <property type="match status" value="1"/>
</dbReference>
<proteinExistence type="predicted"/>
<dbReference type="InterPro" id="IPR025736">
    <property type="entry name" value="PucR_C-HTH_dom"/>
</dbReference>